<keyword evidence="2" id="KW-1185">Reference proteome</keyword>
<accession>A0A8T8WUR2</accession>
<proteinExistence type="predicted"/>
<evidence type="ECO:0000313" key="1">
    <source>
        <dbReference type="EMBL" id="RAH79069.1"/>
    </source>
</evidence>
<dbReference type="RefSeq" id="XP_025524963.1">
    <property type="nucleotide sequence ID" value="XM_025666499.1"/>
</dbReference>
<dbReference type="EMBL" id="KZ824819">
    <property type="protein sequence ID" value="RAH79069.1"/>
    <property type="molecule type" value="Genomic_DNA"/>
</dbReference>
<evidence type="ECO:0000313" key="2">
    <source>
        <dbReference type="Proteomes" id="UP000249497"/>
    </source>
</evidence>
<name>A0A8T8WUR2_ASPJA</name>
<organism evidence="1 2">
    <name type="scientific">Aspergillus japonicus CBS 114.51</name>
    <dbReference type="NCBI Taxonomy" id="1448312"/>
    <lineage>
        <taxon>Eukaryota</taxon>
        <taxon>Fungi</taxon>
        <taxon>Dikarya</taxon>
        <taxon>Ascomycota</taxon>
        <taxon>Pezizomycotina</taxon>
        <taxon>Eurotiomycetes</taxon>
        <taxon>Eurotiomycetidae</taxon>
        <taxon>Eurotiales</taxon>
        <taxon>Aspergillaceae</taxon>
        <taxon>Aspergillus</taxon>
        <taxon>Aspergillus subgen. Circumdati</taxon>
    </lineage>
</organism>
<dbReference type="Proteomes" id="UP000249497">
    <property type="component" value="Unassembled WGS sequence"/>
</dbReference>
<reference evidence="1 2" key="1">
    <citation type="submission" date="2018-02" db="EMBL/GenBank/DDBJ databases">
        <title>The genomes of Aspergillus section Nigri reveals drivers in fungal speciation.</title>
        <authorList>
            <consortium name="DOE Joint Genome Institute"/>
            <person name="Vesth T.C."/>
            <person name="Nybo J."/>
            <person name="Theobald S."/>
            <person name="Brandl J."/>
            <person name="Frisvad J.C."/>
            <person name="Nielsen K.F."/>
            <person name="Lyhne E.K."/>
            <person name="Kogle M.E."/>
            <person name="Kuo A."/>
            <person name="Riley R."/>
            <person name="Clum A."/>
            <person name="Nolan M."/>
            <person name="Lipzen A."/>
            <person name="Salamov A."/>
            <person name="Henrissat B."/>
            <person name="Wiebenga A."/>
            <person name="De vries R.P."/>
            <person name="Grigoriev I.V."/>
            <person name="Mortensen U.H."/>
            <person name="Andersen M.R."/>
            <person name="Baker S.E."/>
        </authorList>
    </citation>
    <scope>NUCLEOTIDE SEQUENCE [LARGE SCALE GENOMIC DNA]</scope>
    <source>
        <strain evidence="1 2">CBS 114.51</strain>
    </source>
</reference>
<dbReference type="GeneID" id="37170191"/>
<gene>
    <name evidence="1" type="ORF">BO86DRAFT_170607</name>
</gene>
<protein>
    <submittedName>
        <fullName evidence="1">Uncharacterized protein</fullName>
    </submittedName>
</protein>
<sequence>MPTPPRLMNWIYPCTVPCKYVKAVKSIFRSLAGSSVVPCPCYIVLEACSQPLHSSWIIGFITPALISRSHKIIKSALQPNRQTPGTRDYHRCSIRSSFFYRSSGNDWHSTQRAPAAVPTTIADSEILYLKTCPLFRQYIYQTITYIAGCSTQPQQKLQQSTTT</sequence>
<dbReference type="AlphaFoldDB" id="A0A8T8WUR2"/>